<organism evidence="1 2">
    <name type="scientific">Arcobacter ellisii</name>
    <dbReference type="NCBI Taxonomy" id="913109"/>
    <lineage>
        <taxon>Bacteria</taxon>
        <taxon>Pseudomonadati</taxon>
        <taxon>Campylobacterota</taxon>
        <taxon>Epsilonproteobacteria</taxon>
        <taxon>Campylobacterales</taxon>
        <taxon>Arcobacteraceae</taxon>
        <taxon>Arcobacter</taxon>
    </lineage>
</organism>
<protein>
    <submittedName>
        <fullName evidence="1">Uncharacterized protein</fullName>
    </submittedName>
</protein>
<dbReference type="Proteomes" id="UP000262582">
    <property type="component" value="Chromosome"/>
</dbReference>
<evidence type="ECO:0000313" key="1">
    <source>
        <dbReference type="EMBL" id="AXX95877.1"/>
    </source>
</evidence>
<dbReference type="EMBL" id="CP032097">
    <property type="protein sequence ID" value="AXX95877.1"/>
    <property type="molecule type" value="Genomic_DNA"/>
</dbReference>
<proteinExistence type="predicted"/>
<accession>A0ABM6YNN8</accession>
<keyword evidence="2" id="KW-1185">Reference proteome</keyword>
<name>A0ABM6YNN8_9BACT</name>
<gene>
    <name evidence="1" type="ORF">AELL_2247</name>
</gene>
<reference evidence="1 2" key="1">
    <citation type="submission" date="2018-08" db="EMBL/GenBank/DDBJ databases">
        <title>Complete genome of the Arcobacter ellisii type strain LMG 26155.</title>
        <authorList>
            <person name="Miller W.G."/>
            <person name="Yee E."/>
            <person name="Bono J.L."/>
        </authorList>
    </citation>
    <scope>NUCLEOTIDE SEQUENCE [LARGE SCALE GENOMIC DNA]</scope>
    <source>
        <strain evidence="1 2">LMG 26155</strain>
    </source>
</reference>
<evidence type="ECO:0000313" key="2">
    <source>
        <dbReference type="Proteomes" id="UP000262582"/>
    </source>
</evidence>
<sequence length="78" mass="8992">MERGFQLFDEFVEEHLIDRLKITTSLGERFSPNQGQGHNPNQSQNNYLSWREVFSWDSPVAAAQTCLKITTSLGERFS</sequence>